<accession>A0A8J6LC32</accession>
<gene>
    <name evidence="1" type="ORF">GEV33_007549</name>
</gene>
<evidence type="ECO:0000313" key="2">
    <source>
        <dbReference type="Proteomes" id="UP000719412"/>
    </source>
</evidence>
<proteinExistence type="predicted"/>
<name>A0A8J6LC32_TENMO</name>
<dbReference type="Proteomes" id="UP000719412">
    <property type="component" value="Unassembled WGS sequence"/>
</dbReference>
<protein>
    <submittedName>
        <fullName evidence="1">Uncharacterized protein</fullName>
    </submittedName>
</protein>
<reference evidence="1" key="2">
    <citation type="submission" date="2021-08" db="EMBL/GenBank/DDBJ databases">
        <authorList>
            <person name="Eriksson T."/>
        </authorList>
    </citation>
    <scope>NUCLEOTIDE SEQUENCE</scope>
    <source>
        <strain evidence="1">Stoneville</strain>
        <tissue evidence="1">Whole head</tissue>
    </source>
</reference>
<evidence type="ECO:0000313" key="1">
    <source>
        <dbReference type="EMBL" id="KAH0815242.1"/>
    </source>
</evidence>
<reference evidence="1" key="1">
    <citation type="journal article" date="2020" name="J Insects Food Feed">
        <title>The yellow mealworm (Tenebrio molitor) genome: a resource for the emerging insects as food and feed industry.</title>
        <authorList>
            <person name="Eriksson T."/>
            <person name="Andere A."/>
            <person name="Kelstrup H."/>
            <person name="Emery V."/>
            <person name="Picard C."/>
        </authorList>
    </citation>
    <scope>NUCLEOTIDE SEQUENCE</scope>
    <source>
        <strain evidence="1">Stoneville</strain>
        <tissue evidence="1">Whole head</tissue>
    </source>
</reference>
<organism evidence="1 2">
    <name type="scientific">Tenebrio molitor</name>
    <name type="common">Yellow mealworm beetle</name>
    <dbReference type="NCBI Taxonomy" id="7067"/>
    <lineage>
        <taxon>Eukaryota</taxon>
        <taxon>Metazoa</taxon>
        <taxon>Ecdysozoa</taxon>
        <taxon>Arthropoda</taxon>
        <taxon>Hexapoda</taxon>
        <taxon>Insecta</taxon>
        <taxon>Pterygota</taxon>
        <taxon>Neoptera</taxon>
        <taxon>Endopterygota</taxon>
        <taxon>Coleoptera</taxon>
        <taxon>Polyphaga</taxon>
        <taxon>Cucujiformia</taxon>
        <taxon>Tenebrionidae</taxon>
        <taxon>Tenebrio</taxon>
    </lineage>
</organism>
<dbReference type="AlphaFoldDB" id="A0A8J6LC32"/>
<keyword evidence="2" id="KW-1185">Reference proteome</keyword>
<dbReference type="EMBL" id="JABDTM020023355">
    <property type="protein sequence ID" value="KAH0815242.1"/>
    <property type="molecule type" value="Genomic_DNA"/>
</dbReference>
<comment type="caution">
    <text evidence="1">The sequence shown here is derived from an EMBL/GenBank/DDBJ whole genome shotgun (WGS) entry which is preliminary data.</text>
</comment>
<sequence length="108" mass="12029">MRVSVPSRVDSCSTFRVRALRRSYLEQPLSWAPRWSASCNNPVLCSAQVGWYLVMMRLGCLGRVEPRVIVRPACPPGELLGQSYPNVRVDVPYGAFRSEQKNSLGSSA</sequence>